<gene>
    <name evidence="1" type="ORF">S03H2_07436</name>
</gene>
<sequence>QLVDVAISQYSRSYTISNIISFLTEGIAVVESFLDGHNLPSTLTFDNSTFSILNSSTSANPTYVSCSFEVSIHIDSPDFYYDAIFVFDTTYYLEISETTGTENYLYVYKISNGYRTIINDATISIEPTTPVSNLLDGRYEADLQVGQIISAIIPNNILLWLEV</sequence>
<organism evidence="1">
    <name type="scientific">marine sediment metagenome</name>
    <dbReference type="NCBI Taxonomy" id="412755"/>
    <lineage>
        <taxon>unclassified sequences</taxon>
        <taxon>metagenomes</taxon>
        <taxon>ecological metagenomes</taxon>
    </lineage>
</organism>
<comment type="caution">
    <text evidence="1">The sequence shown here is derived from an EMBL/GenBank/DDBJ whole genome shotgun (WGS) entry which is preliminary data.</text>
</comment>
<dbReference type="EMBL" id="BARU01003435">
    <property type="protein sequence ID" value="GAH23766.1"/>
    <property type="molecule type" value="Genomic_DNA"/>
</dbReference>
<accession>X1DRX5</accession>
<proteinExistence type="predicted"/>
<name>X1DRX5_9ZZZZ</name>
<evidence type="ECO:0000313" key="1">
    <source>
        <dbReference type="EMBL" id="GAH23766.1"/>
    </source>
</evidence>
<feature type="non-terminal residue" evidence="1">
    <location>
        <position position="1"/>
    </location>
</feature>
<reference evidence="1" key="1">
    <citation type="journal article" date="2014" name="Front. Microbiol.">
        <title>High frequency of phylogenetically diverse reductive dehalogenase-homologous genes in deep subseafloor sedimentary metagenomes.</title>
        <authorList>
            <person name="Kawai M."/>
            <person name="Futagami T."/>
            <person name="Toyoda A."/>
            <person name="Takaki Y."/>
            <person name="Nishi S."/>
            <person name="Hori S."/>
            <person name="Arai W."/>
            <person name="Tsubouchi T."/>
            <person name="Morono Y."/>
            <person name="Uchiyama I."/>
            <person name="Ito T."/>
            <person name="Fujiyama A."/>
            <person name="Inagaki F."/>
            <person name="Takami H."/>
        </authorList>
    </citation>
    <scope>NUCLEOTIDE SEQUENCE</scope>
    <source>
        <strain evidence="1">Expedition CK06-06</strain>
    </source>
</reference>
<protein>
    <submittedName>
        <fullName evidence="1">Uncharacterized protein</fullName>
    </submittedName>
</protein>
<dbReference type="AlphaFoldDB" id="X1DRX5"/>